<dbReference type="PANTHER" id="PTHR22880:SF225">
    <property type="entry name" value="BROMODOMAIN-CONTAINING PROTEIN BET-1-RELATED"/>
    <property type="match status" value="1"/>
</dbReference>
<proteinExistence type="predicted"/>
<feature type="compositionally biased region" description="Low complexity" evidence="4">
    <location>
        <begin position="1874"/>
        <end position="1892"/>
    </location>
</feature>
<feature type="compositionally biased region" description="Low complexity" evidence="4">
    <location>
        <begin position="1821"/>
        <end position="1832"/>
    </location>
</feature>
<keyword evidence="1" id="KW-0677">Repeat</keyword>
<dbReference type="InterPro" id="IPR038336">
    <property type="entry name" value="NET_sf"/>
</dbReference>
<dbReference type="PANTHER" id="PTHR22880">
    <property type="entry name" value="FALZ-RELATED BROMODOMAIN-CONTAINING PROTEINS"/>
    <property type="match status" value="1"/>
</dbReference>
<protein>
    <recommendedName>
        <fullName evidence="10">Bromodomain-containing protein</fullName>
    </recommendedName>
</protein>
<dbReference type="Pfam" id="PF00439">
    <property type="entry name" value="Bromodomain"/>
    <property type="match status" value="3"/>
</dbReference>
<dbReference type="CDD" id="cd05497">
    <property type="entry name" value="Bromo_Brdt_I_like"/>
    <property type="match status" value="2"/>
</dbReference>
<feature type="transmembrane region" description="Helical" evidence="5">
    <location>
        <begin position="719"/>
        <end position="738"/>
    </location>
</feature>
<feature type="compositionally biased region" description="Basic and acidic residues" evidence="4">
    <location>
        <begin position="2001"/>
        <end position="2037"/>
    </location>
</feature>
<feature type="compositionally biased region" description="Polar residues" evidence="4">
    <location>
        <begin position="1067"/>
        <end position="1090"/>
    </location>
</feature>
<keyword evidence="5" id="KW-0812">Transmembrane</keyword>
<feature type="compositionally biased region" description="Polar residues" evidence="4">
    <location>
        <begin position="1930"/>
        <end position="1939"/>
    </location>
</feature>
<evidence type="ECO:0000259" key="6">
    <source>
        <dbReference type="PROSITE" id="PS50014"/>
    </source>
</evidence>
<feature type="compositionally biased region" description="Low complexity" evidence="4">
    <location>
        <begin position="1676"/>
        <end position="1699"/>
    </location>
</feature>
<feature type="region of interest" description="Disordered" evidence="4">
    <location>
        <begin position="1008"/>
        <end position="1047"/>
    </location>
</feature>
<dbReference type="CDD" id="cd05498">
    <property type="entry name" value="Bromo_Brdt_II_like"/>
    <property type="match status" value="1"/>
</dbReference>
<feature type="compositionally biased region" description="Low complexity" evidence="4">
    <location>
        <begin position="1140"/>
        <end position="1164"/>
    </location>
</feature>
<dbReference type="Gene3D" id="1.20.920.10">
    <property type="entry name" value="Bromodomain-like"/>
    <property type="match status" value="4"/>
</dbReference>
<dbReference type="InterPro" id="IPR043509">
    <property type="entry name" value="Bromo_Brdt_II"/>
</dbReference>
<dbReference type="Gene3D" id="1.20.1270.220">
    <property type="match status" value="1"/>
</dbReference>
<feature type="transmembrane region" description="Helical" evidence="5">
    <location>
        <begin position="35"/>
        <end position="57"/>
    </location>
</feature>
<feature type="transmembrane region" description="Helical" evidence="5">
    <location>
        <begin position="750"/>
        <end position="774"/>
    </location>
</feature>
<feature type="compositionally biased region" description="Low complexity" evidence="4">
    <location>
        <begin position="1972"/>
        <end position="1987"/>
    </location>
</feature>
<evidence type="ECO:0000256" key="1">
    <source>
        <dbReference type="ARBA" id="ARBA00022737"/>
    </source>
</evidence>
<feature type="compositionally biased region" description="Low complexity" evidence="4">
    <location>
        <begin position="1743"/>
        <end position="1773"/>
    </location>
</feature>
<dbReference type="PROSITE" id="PS50014">
    <property type="entry name" value="BROMODOMAIN_2"/>
    <property type="match status" value="3"/>
</dbReference>
<feature type="region of interest" description="Disordered" evidence="4">
    <location>
        <begin position="1506"/>
        <end position="1553"/>
    </location>
</feature>
<feature type="domain" description="NET" evidence="7">
    <location>
        <begin position="1542"/>
        <end position="1624"/>
    </location>
</feature>
<feature type="region of interest" description="Disordered" evidence="4">
    <location>
        <begin position="378"/>
        <end position="418"/>
    </location>
</feature>
<feature type="region of interest" description="Disordered" evidence="4">
    <location>
        <begin position="541"/>
        <end position="569"/>
    </location>
</feature>
<keyword evidence="5" id="KW-0472">Membrane</keyword>
<feature type="compositionally biased region" description="Basic and acidic residues" evidence="4">
    <location>
        <begin position="1623"/>
        <end position="1648"/>
    </location>
</feature>
<feature type="compositionally biased region" description="Basic residues" evidence="4">
    <location>
        <begin position="1516"/>
        <end position="1529"/>
    </location>
</feature>
<feature type="compositionally biased region" description="Polar residues" evidence="4">
    <location>
        <begin position="1862"/>
        <end position="1873"/>
    </location>
</feature>
<feature type="domain" description="Bromo" evidence="6">
    <location>
        <begin position="1272"/>
        <end position="1344"/>
    </location>
</feature>
<feature type="domain" description="Bromo" evidence="6">
    <location>
        <begin position="279"/>
        <end position="351"/>
    </location>
</feature>
<dbReference type="FunFam" id="1.20.1270.220:FF:000001">
    <property type="entry name" value="bromodomain-containing protein 2 isoform X1"/>
    <property type="match status" value="1"/>
</dbReference>
<reference evidence="8" key="2">
    <citation type="journal article" date="2022" name="Res Sq">
        <title>Comparative Genomics Reveals Insights into the Divergent Evolution of Astigmatic Mites and Household Pest Adaptations.</title>
        <authorList>
            <person name="Xiong Q."/>
            <person name="Wan A.T.-Y."/>
            <person name="Liu X.-Y."/>
            <person name="Fung C.S.-H."/>
            <person name="Xiao X."/>
            <person name="Malainual N."/>
            <person name="Hou J."/>
            <person name="Wang L."/>
            <person name="Wang M."/>
            <person name="Yang K."/>
            <person name="Cui Y."/>
            <person name="Leung E."/>
            <person name="Nong W."/>
            <person name="Shin S.-K."/>
            <person name="Au S."/>
            <person name="Jeong K.Y."/>
            <person name="Chew F.T."/>
            <person name="Hui J."/>
            <person name="Leung T.F."/>
            <person name="Tungtrongchitr A."/>
            <person name="Zhong N."/>
            <person name="Liu Z."/>
            <person name="Tsui S."/>
        </authorList>
    </citation>
    <scope>NUCLEOTIDE SEQUENCE</scope>
    <source>
        <strain evidence="8">Derf</strain>
        <tissue evidence="8">Whole organism</tissue>
    </source>
</reference>
<feature type="region of interest" description="Disordered" evidence="4">
    <location>
        <begin position="1364"/>
        <end position="1400"/>
    </location>
</feature>
<feature type="compositionally biased region" description="Basic and acidic residues" evidence="4">
    <location>
        <begin position="606"/>
        <end position="623"/>
    </location>
</feature>
<feature type="transmembrane region" description="Helical" evidence="5">
    <location>
        <begin position="120"/>
        <end position="143"/>
    </location>
</feature>
<dbReference type="GO" id="GO:0006355">
    <property type="term" value="P:regulation of DNA-templated transcription"/>
    <property type="evidence" value="ECO:0007669"/>
    <property type="project" value="TreeGrafter"/>
</dbReference>
<dbReference type="InterPro" id="IPR031354">
    <property type="entry name" value="BRD4_CDT"/>
</dbReference>
<feature type="compositionally biased region" description="Low complexity" evidence="4">
    <location>
        <begin position="548"/>
        <end position="561"/>
    </location>
</feature>
<dbReference type="InterPro" id="IPR036427">
    <property type="entry name" value="Bromodomain-like_sf"/>
</dbReference>
<keyword evidence="5" id="KW-1133">Transmembrane helix</keyword>
<dbReference type="InterPro" id="IPR018359">
    <property type="entry name" value="Bromodomain_CS"/>
</dbReference>
<feature type="region of interest" description="Disordered" evidence="4">
    <location>
        <begin position="1619"/>
        <end position="2124"/>
    </location>
</feature>
<feature type="compositionally biased region" description="Low complexity" evidence="4">
    <location>
        <begin position="1947"/>
        <end position="1961"/>
    </location>
</feature>
<feature type="region of interest" description="Disordered" evidence="4">
    <location>
        <begin position="1061"/>
        <end position="1194"/>
    </location>
</feature>
<feature type="compositionally biased region" description="Low complexity" evidence="4">
    <location>
        <begin position="1506"/>
        <end position="1515"/>
    </location>
</feature>
<feature type="region of interest" description="Disordered" evidence="4">
    <location>
        <begin position="1415"/>
        <end position="1455"/>
    </location>
</feature>
<feature type="region of interest" description="Disordered" evidence="4">
    <location>
        <begin position="585"/>
        <end position="623"/>
    </location>
</feature>
<dbReference type="FunFam" id="1.20.920.10:FF:000003">
    <property type="entry name" value="Bromodomain-containing protein 2"/>
    <property type="match status" value="1"/>
</dbReference>
<feature type="compositionally biased region" description="Polar residues" evidence="4">
    <location>
        <begin position="401"/>
        <end position="416"/>
    </location>
</feature>
<dbReference type="PROSITE" id="PS00633">
    <property type="entry name" value="BROMODOMAIN_1"/>
    <property type="match status" value="3"/>
</dbReference>
<dbReference type="Pfam" id="PF17105">
    <property type="entry name" value="BRD4_CDT"/>
    <property type="match status" value="1"/>
</dbReference>
<feature type="transmembrane region" description="Helical" evidence="5">
    <location>
        <begin position="87"/>
        <end position="108"/>
    </location>
</feature>
<dbReference type="InterPro" id="IPR027353">
    <property type="entry name" value="NET_dom"/>
</dbReference>
<feature type="compositionally biased region" description="Low complexity" evidence="4">
    <location>
        <begin position="1027"/>
        <end position="1047"/>
    </location>
</feature>
<dbReference type="SUPFAM" id="SSF47370">
    <property type="entry name" value="Bromodomain"/>
    <property type="match status" value="4"/>
</dbReference>
<gene>
    <name evidence="8" type="ORF">DERF_006721</name>
</gene>
<comment type="caution">
    <text evidence="8">The sequence shown here is derived from an EMBL/GenBank/DDBJ whole genome shotgun (WGS) entry which is preliminary data.</text>
</comment>
<feature type="compositionally biased region" description="Low complexity" evidence="4">
    <location>
        <begin position="1901"/>
        <end position="1910"/>
    </location>
</feature>
<feature type="compositionally biased region" description="Basic residues" evidence="4">
    <location>
        <begin position="381"/>
        <end position="392"/>
    </location>
</feature>
<evidence type="ECO:0000313" key="8">
    <source>
        <dbReference type="EMBL" id="KAH9515952.1"/>
    </source>
</evidence>
<dbReference type="Pfam" id="PF17035">
    <property type="entry name" value="BET"/>
    <property type="match status" value="1"/>
</dbReference>
<accession>A0A922L796</accession>
<feature type="compositionally biased region" description="Low complexity" evidence="4">
    <location>
        <begin position="1091"/>
        <end position="1106"/>
    </location>
</feature>
<evidence type="ECO:0008006" key="10">
    <source>
        <dbReference type="Google" id="ProtNLM"/>
    </source>
</evidence>
<dbReference type="PRINTS" id="PR00503">
    <property type="entry name" value="BROMODOMAIN"/>
</dbReference>
<feature type="compositionally biased region" description="Polar residues" evidence="4">
    <location>
        <begin position="1165"/>
        <end position="1182"/>
    </location>
</feature>
<dbReference type="GO" id="GO:0006338">
    <property type="term" value="P:chromatin remodeling"/>
    <property type="evidence" value="ECO:0007669"/>
    <property type="project" value="TreeGrafter"/>
</dbReference>
<dbReference type="EMBL" id="ASGP02000003">
    <property type="protein sequence ID" value="KAH9515952.1"/>
    <property type="molecule type" value="Genomic_DNA"/>
</dbReference>
<feature type="compositionally biased region" description="Polar residues" evidence="4">
    <location>
        <begin position="1712"/>
        <end position="1723"/>
    </location>
</feature>
<evidence type="ECO:0000256" key="5">
    <source>
        <dbReference type="SAM" id="Phobius"/>
    </source>
</evidence>
<feature type="compositionally biased region" description="Low complexity" evidence="4">
    <location>
        <begin position="1378"/>
        <end position="1390"/>
    </location>
</feature>
<feature type="compositionally biased region" description="Polar residues" evidence="4">
    <location>
        <begin position="651"/>
        <end position="661"/>
    </location>
</feature>
<dbReference type="InterPro" id="IPR050935">
    <property type="entry name" value="Bromo_chromatin_reader"/>
</dbReference>
<dbReference type="GO" id="GO:0000785">
    <property type="term" value="C:chromatin"/>
    <property type="evidence" value="ECO:0007669"/>
    <property type="project" value="TreeGrafter"/>
</dbReference>
<feature type="region of interest" description="Disordered" evidence="4">
    <location>
        <begin position="639"/>
        <end position="686"/>
    </location>
</feature>
<dbReference type="FunFam" id="1.20.920.10:FF:000002">
    <property type="entry name" value="Bromodomain-containing protein 4"/>
    <property type="match status" value="2"/>
</dbReference>
<feature type="compositionally biased region" description="Basic residues" evidence="4">
    <location>
        <begin position="1428"/>
        <end position="1437"/>
    </location>
</feature>
<reference evidence="8" key="1">
    <citation type="submission" date="2013-05" db="EMBL/GenBank/DDBJ databases">
        <authorList>
            <person name="Yim A.K.Y."/>
            <person name="Chan T.F."/>
            <person name="Ji K.M."/>
            <person name="Liu X.Y."/>
            <person name="Zhou J.W."/>
            <person name="Li R.Q."/>
            <person name="Yang K.Y."/>
            <person name="Li J."/>
            <person name="Li M."/>
            <person name="Law P.T.W."/>
            <person name="Wu Y.L."/>
            <person name="Cai Z.L."/>
            <person name="Qin H."/>
            <person name="Bao Y."/>
            <person name="Leung R.K.K."/>
            <person name="Ng P.K.S."/>
            <person name="Zou J."/>
            <person name="Zhong X.J."/>
            <person name="Ran P.X."/>
            <person name="Zhong N.S."/>
            <person name="Liu Z.G."/>
            <person name="Tsui S.K.W."/>
        </authorList>
    </citation>
    <scope>NUCLEOTIDE SEQUENCE</scope>
    <source>
        <strain evidence="8">Derf</strain>
        <tissue evidence="8">Whole organism</tissue>
    </source>
</reference>
<dbReference type="PROSITE" id="PS51525">
    <property type="entry name" value="NET"/>
    <property type="match status" value="1"/>
</dbReference>
<dbReference type="SMART" id="SM00297">
    <property type="entry name" value="BROMO"/>
    <property type="match status" value="3"/>
</dbReference>
<sequence>MDTIAETIVGLPFHILVMPNLKLKKPWWLRLPSSMVVYSFVLVSYFLVCGGIIYDVIIEPPAIGSNVDEHGHSRPVAFMPYRVNGQYIMEGLASSMLFTLGAIGFVILDKTHQPTTRKLNRIFLISIGFALILVSFFTTWIFMRMKLPNATCYADALDQSFSSNNSESNMSSTTTPTIVTSQQSTLPTSIQTAASMLIQQQQKPQQDQSILAGQQLSANVGEASVIGTNQDDTPIYWHEPLIPPVKGMVQPITAPPPDKPHRNTNQLQYMLRIINRNIWKHQYAWPFQEPVNAEKLQLPDYHTIIRKPMDLGTIKKRLENCYYYSAQECINDFRLMFDNCYLYNKEGDDVVMMAHSIEKLYNSKLAEMPREEIEIPIQVKGARKKGKGRSKTKGGSGPRVINTSSRPLSTPISTVPKQPISLYPVQPQQQIPYRQMNNSGPTVAQKNNVNQTSIVPSTALTDGKTSLATMPTMDSILNQNPPTILLPQLLSIQKQSSKVKKRKLSKENYCYKYNSPDHQVVNMGRKLQDVFEMRYAKMPDFEDHSDESGTSDSNHSSSSCFDSEDENERRNALKTLQEQLKKLTEQVQQLAKQSERSSKKKKHKSKTSETDLKERGGDNNSRVKVEVDDLNTAFYHHRHHTTNKTNRESSEAATVPQNLNRIDSEEEDNARPMSYDEKRQLSLDSNKLPEPPAIGSNVDEHGHSRPVAFMPYHVNGQHIMEGLASSMLFILGAIDFVILDKTHQPNTRKLNRIFLISIGFALILVSFFTTWIFMRMKLPNATCYADALDQSFSSNNSESNMSSTTTPAIVTSQQSTLPTSIQAAASMLTQQQQKPQQDQSILAGQQLSANVGEATVIGTNQDGTPIYWHEPLIPPVKGMVQPITAPPPDKPHRNTNQLQYMLRIINRNIWKHQYAWPFQEPVNAEKLQLPDYHTIIRKPMDLGTIKKRLENCYYYSAQECINDFRLMFNNCYLYNKEGDDVVMMAHSIEKLYNSKLAEMPREEIEIPIQVKGAKEKGKKGKGKSKTKGASGPRVINTSSLPLSTPISTVPKQPISLYPVQPQQQVPSRQMNNSGPTVAQKSNVSQTSIVPSTASTGGKTSLTTTPTMDSILNQNPPTILPPQQSNNLPQRSNVDMNAIGQQQQQQTSLLQASQPQQQPPSTNSQYLNSSPTTVIPVNSTATKTPKKGVKRKADTTTLELESSGNFATHIVAEDIKPSTMKTRRESGRPIKKPSKELPDIGIQKQSSSKVKKGKLSEQMKYCGTILKELFAKKHYPNAWPFYNPVDVDQLKLPDYYDVIKHPMDLNTVKRKLEAREYKKPGEFAADIRLIFTNCYKYNSPDHQVVNMGRKLQDVFEMRYAKMPDFEDHSDESGDEGGTSDSNHSSSSCSDSSDSEDENERRNALKTLQEQLKKLTEQVQQLAKQSERSSKKKKHKSKVSKTDRKERGGGNSGGVKVEVNDDLDAAFNHHHHHTAGNQTNSASINSQFPINAFGMNDAFGGGISSGSNAINSNSVNSKKTKTTNKTNRKSSKAATVPQNLNRIDSEEEDNARPMSYDEKRQLSLDINKLPGDKLGKVVQIIQQREPTLRDSNPDEIEIDFETLKPSTLRELESYVASCLKKKNTTIKDKRPSKAKEDTEKKKQEIEKRLNDNGQLTANKKNKKDPYAFTEEENGVRLSESSSSDSDSSSDSSSSSSSSSDSSDSESESPKKKGSQNNQAGSQYNAPQHAPTFPGTLPINSPYTQPSSFPNNSSGSGGIVSSVSTIGIQPPTSSNIAPPPPPPSSALPSIGQSSHHAHPLLPILNVGIQEPFNMNSGLQPPPTSSSSLTKNIPSQSQPPPPPPNSSSSINSAGGSGNRAVAQPSLRKSNSSSIHQLSSPSFQNSQHTSSSSSTHFKNANVLPRESSSGSSLISKIKEEPSSRINDPDFVAYKSKTSNNVNQTMDKKDSKSSMNLMSNSGLSSKKTAPTTDPKQKSMTSWSSQTSSSSSNTGFLPKASTENTFEQFRKQAKEKENREKQLKVAQERKQEQRQRLEKHNIIKEEEELNSTQVDRTRKHNPYDDIARHGKSTNSSPASDSNSMSPAFTNSVSERERQRQREQERRRREAIASQIDMNRQSDIMANFEEML</sequence>
<organism evidence="8 9">
    <name type="scientific">Dermatophagoides farinae</name>
    <name type="common">American house dust mite</name>
    <dbReference type="NCBI Taxonomy" id="6954"/>
    <lineage>
        <taxon>Eukaryota</taxon>
        <taxon>Metazoa</taxon>
        <taxon>Ecdysozoa</taxon>
        <taxon>Arthropoda</taxon>
        <taxon>Chelicerata</taxon>
        <taxon>Arachnida</taxon>
        <taxon>Acari</taxon>
        <taxon>Acariformes</taxon>
        <taxon>Sarcoptiformes</taxon>
        <taxon>Astigmata</taxon>
        <taxon>Psoroptidia</taxon>
        <taxon>Analgoidea</taxon>
        <taxon>Pyroglyphidae</taxon>
        <taxon>Dermatophagoidinae</taxon>
        <taxon>Dermatophagoides</taxon>
    </lineage>
</organism>
<feature type="compositionally biased region" description="Basic and acidic residues" evidence="4">
    <location>
        <begin position="2086"/>
        <end position="2103"/>
    </location>
</feature>
<dbReference type="Proteomes" id="UP000790347">
    <property type="component" value="Unassembled WGS sequence"/>
</dbReference>
<feature type="compositionally biased region" description="Basic residues" evidence="4">
    <location>
        <begin position="1016"/>
        <end position="1026"/>
    </location>
</feature>
<dbReference type="InterPro" id="IPR043508">
    <property type="entry name" value="Bromo_Brdt_I"/>
</dbReference>
<evidence type="ECO:0000256" key="4">
    <source>
        <dbReference type="SAM" id="MobiDB-lite"/>
    </source>
</evidence>
<dbReference type="GO" id="GO:0005634">
    <property type="term" value="C:nucleus"/>
    <property type="evidence" value="ECO:0007669"/>
    <property type="project" value="TreeGrafter"/>
</dbReference>
<name>A0A922L796_DERFA</name>
<keyword evidence="9" id="KW-1185">Reference proteome</keyword>
<evidence type="ECO:0000259" key="7">
    <source>
        <dbReference type="PROSITE" id="PS51525"/>
    </source>
</evidence>
<evidence type="ECO:0000313" key="9">
    <source>
        <dbReference type="Proteomes" id="UP000790347"/>
    </source>
</evidence>
<feature type="compositionally biased region" description="Low complexity" evidence="4">
    <location>
        <begin position="2065"/>
        <end position="2080"/>
    </location>
</feature>
<feature type="compositionally biased region" description="Polar residues" evidence="4">
    <location>
        <begin position="1107"/>
        <end position="1134"/>
    </location>
</feature>
<evidence type="ECO:0000256" key="2">
    <source>
        <dbReference type="ARBA" id="ARBA00023117"/>
    </source>
</evidence>
<keyword evidence="2 3" id="KW-0103">Bromodomain</keyword>
<feature type="compositionally biased region" description="Basic and acidic residues" evidence="4">
    <location>
        <begin position="1217"/>
        <end position="1237"/>
    </location>
</feature>
<dbReference type="InterPro" id="IPR001487">
    <property type="entry name" value="Bromodomain"/>
</dbReference>
<feature type="region of interest" description="Disordered" evidence="4">
    <location>
        <begin position="1217"/>
        <end position="1248"/>
    </location>
</feature>
<feature type="domain" description="Bromo" evidence="6">
    <location>
        <begin position="910"/>
        <end position="982"/>
    </location>
</feature>
<evidence type="ECO:0000256" key="3">
    <source>
        <dbReference type="PROSITE-ProRule" id="PRU00035"/>
    </source>
</evidence>